<keyword evidence="14" id="KW-1185">Reference proteome</keyword>
<dbReference type="PRINTS" id="PR01078">
    <property type="entry name" value="AMINACHANNEL"/>
</dbReference>
<comment type="similarity">
    <text evidence="11">Belongs to the amiloride-sensitive sodium channel (TC 1.A.6) family.</text>
</comment>
<dbReference type="Pfam" id="PF00858">
    <property type="entry name" value="ASC"/>
    <property type="match status" value="1"/>
</dbReference>
<gene>
    <name evidence="13" type="ORF">A3Q56_07738</name>
</gene>
<accession>A0A177ATJ7</accession>
<comment type="subcellular location">
    <subcellularLocation>
        <location evidence="1">Membrane</location>
        <topology evidence="1">Multi-pass membrane protein</topology>
    </subcellularLocation>
</comment>
<keyword evidence="3 11" id="KW-0894">Sodium channel</keyword>
<dbReference type="Gene3D" id="1.10.287.770">
    <property type="entry name" value="YojJ-like"/>
    <property type="match status" value="1"/>
</dbReference>
<dbReference type="EMBL" id="LWCA01001756">
    <property type="protein sequence ID" value="OAF64554.1"/>
    <property type="molecule type" value="Genomic_DNA"/>
</dbReference>
<keyword evidence="6" id="KW-0915">Sodium</keyword>
<name>A0A177ATJ7_9BILA</name>
<dbReference type="PANTHER" id="PTHR11690:SF248">
    <property type="entry name" value="PICKPOCKET 17, ISOFORM A"/>
    <property type="match status" value="1"/>
</dbReference>
<reference evidence="13 14" key="1">
    <citation type="submission" date="2016-04" db="EMBL/GenBank/DDBJ databases">
        <title>The genome of Intoshia linei affirms orthonectids as highly simplified spiralians.</title>
        <authorList>
            <person name="Mikhailov K.V."/>
            <person name="Slusarev G.S."/>
            <person name="Nikitin M.A."/>
            <person name="Logacheva M.D."/>
            <person name="Penin A."/>
            <person name="Aleoshin V."/>
            <person name="Panchin Y.V."/>
        </authorList>
    </citation>
    <scope>NUCLEOTIDE SEQUENCE [LARGE SCALE GENOMIC DNA]</scope>
    <source>
        <strain evidence="13">Intl2013</strain>
        <tissue evidence="13">Whole animal</tissue>
    </source>
</reference>
<evidence type="ECO:0000313" key="14">
    <source>
        <dbReference type="Proteomes" id="UP000078046"/>
    </source>
</evidence>
<comment type="caution">
    <text evidence="13">The sequence shown here is derived from an EMBL/GenBank/DDBJ whole genome shotgun (WGS) entry which is preliminary data.</text>
</comment>
<evidence type="ECO:0000256" key="10">
    <source>
        <dbReference type="ARBA" id="ARBA00023303"/>
    </source>
</evidence>
<feature type="transmembrane region" description="Helical" evidence="12">
    <location>
        <begin position="75"/>
        <end position="96"/>
    </location>
</feature>
<evidence type="ECO:0000256" key="2">
    <source>
        <dbReference type="ARBA" id="ARBA00022448"/>
    </source>
</evidence>
<dbReference type="Proteomes" id="UP000078046">
    <property type="component" value="Unassembled WGS sequence"/>
</dbReference>
<dbReference type="InterPro" id="IPR001873">
    <property type="entry name" value="ENaC"/>
</dbReference>
<keyword evidence="7 11" id="KW-0406">Ion transport</keyword>
<keyword evidence="9 11" id="KW-0739">Sodium transport</keyword>
<keyword evidence="8 12" id="KW-0472">Membrane</keyword>
<keyword evidence="2 11" id="KW-0813">Transport</keyword>
<dbReference type="GO" id="GO:0015280">
    <property type="term" value="F:ligand-gated sodium channel activity"/>
    <property type="evidence" value="ECO:0007669"/>
    <property type="project" value="TreeGrafter"/>
</dbReference>
<dbReference type="PANTHER" id="PTHR11690">
    <property type="entry name" value="AMILORIDE-SENSITIVE SODIUM CHANNEL-RELATED"/>
    <property type="match status" value="1"/>
</dbReference>
<evidence type="ECO:0000256" key="7">
    <source>
        <dbReference type="ARBA" id="ARBA00023065"/>
    </source>
</evidence>
<evidence type="ECO:0000256" key="1">
    <source>
        <dbReference type="ARBA" id="ARBA00004141"/>
    </source>
</evidence>
<evidence type="ECO:0000256" key="4">
    <source>
        <dbReference type="ARBA" id="ARBA00022692"/>
    </source>
</evidence>
<keyword evidence="10 11" id="KW-0407">Ion channel</keyword>
<evidence type="ECO:0000256" key="5">
    <source>
        <dbReference type="ARBA" id="ARBA00022989"/>
    </source>
</evidence>
<evidence type="ECO:0000256" key="8">
    <source>
        <dbReference type="ARBA" id="ARBA00023136"/>
    </source>
</evidence>
<proteinExistence type="inferred from homology"/>
<evidence type="ECO:0000313" key="13">
    <source>
        <dbReference type="EMBL" id="OAF64554.1"/>
    </source>
</evidence>
<organism evidence="13 14">
    <name type="scientific">Intoshia linei</name>
    <dbReference type="NCBI Taxonomy" id="1819745"/>
    <lineage>
        <taxon>Eukaryota</taxon>
        <taxon>Metazoa</taxon>
        <taxon>Spiralia</taxon>
        <taxon>Lophotrochozoa</taxon>
        <taxon>Mesozoa</taxon>
        <taxon>Orthonectida</taxon>
        <taxon>Rhopaluridae</taxon>
        <taxon>Intoshia</taxon>
    </lineage>
</organism>
<keyword evidence="5 12" id="KW-1133">Transmembrane helix</keyword>
<keyword evidence="4 11" id="KW-0812">Transmembrane</keyword>
<dbReference type="OrthoDB" id="10068240at2759"/>
<evidence type="ECO:0000256" key="12">
    <source>
        <dbReference type="SAM" id="Phobius"/>
    </source>
</evidence>
<feature type="transmembrane region" description="Helical" evidence="12">
    <location>
        <begin position="43"/>
        <end position="69"/>
    </location>
</feature>
<evidence type="ECO:0000256" key="6">
    <source>
        <dbReference type="ARBA" id="ARBA00023053"/>
    </source>
</evidence>
<dbReference type="GO" id="GO:0005886">
    <property type="term" value="C:plasma membrane"/>
    <property type="evidence" value="ECO:0007669"/>
    <property type="project" value="TreeGrafter"/>
</dbReference>
<evidence type="ECO:0000256" key="11">
    <source>
        <dbReference type="RuleBase" id="RU000679"/>
    </source>
</evidence>
<evidence type="ECO:0000256" key="9">
    <source>
        <dbReference type="ARBA" id="ARBA00023201"/>
    </source>
</evidence>
<protein>
    <submittedName>
        <fullName evidence="13">Uncharacterized protein</fullName>
    </submittedName>
</protein>
<evidence type="ECO:0000256" key="3">
    <source>
        <dbReference type="ARBA" id="ARBA00022461"/>
    </source>
</evidence>
<sequence>MKSVNSSNISFDNTTFKRNILNVKVYFENLNYKTVTEYPAYELFSYISDIGGILGLYIGFTALTCFEFVELFFDYIFILLSFIFTRHKIAINPVFVRKRILSKSNIYDETTEINLKNLITSRRQKIKRFSHINNFMIKVEDKIENRIEIGNERRIENGVENNPESDTEEPYQYIHSTTNSNIYRNKLKSIMQRRYKLIQLRNLEYTENTSDADSDIPSVINASQYIE</sequence>
<dbReference type="AlphaFoldDB" id="A0A177ATJ7"/>